<name>A0A1L4FRG8_9BACT</name>
<dbReference type="KEGG" id="mpul:BLA55_00540"/>
<accession>A0A1L4FRG8</accession>
<evidence type="ECO:0000256" key="1">
    <source>
        <dbReference type="ARBA" id="ARBA00008720"/>
    </source>
</evidence>
<evidence type="ECO:0008006" key="5">
    <source>
        <dbReference type="Google" id="ProtNLM"/>
    </source>
</evidence>
<evidence type="ECO:0000313" key="4">
    <source>
        <dbReference type="Proteomes" id="UP000184322"/>
    </source>
</evidence>
<dbReference type="InterPro" id="IPR036388">
    <property type="entry name" value="WH-like_DNA-bd_sf"/>
</dbReference>
<evidence type="ECO:0000313" key="3">
    <source>
        <dbReference type="EMBL" id="APJ38179.1"/>
    </source>
</evidence>
<dbReference type="STRING" id="48003.BLA55_00540"/>
<dbReference type="InterPro" id="IPR007394">
    <property type="entry name" value="UPF0122"/>
</dbReference>
<proteinExistence type="inferred from homology"/>
<dbReference type="PANTHER" id="PTHR40083:SF1">
    <property type="entry name" value="UPF0122 PROTEIN YLXM"/>
    <property type="match status" value="1"/>
</dbReference>
<dbReference type="InterPro" id="IPR013324">
    <property type="entry name" value="RNA_pol_sigma_r3/r4-like"/>
</dbReference>
<comment type="function">
    <text evidence="2">Might take part in the signal recognition particle (SRP) pathway. This is inferred from the conservation of its genetic proximity to ftsY/ffh. May be a regulatory protein.</text>
</comment>
<gene>
    <name evidence="3" type="ORF">BLA55_00540</name>
</gene>
<dbReference type="SUPFAM" id="SSF88659">
    <property type="entry name" value="Sigma3 and sigma4 domains of RNA polymerase sigma factors"/>
    <property type="match status" value="1"/>
</dbReference>
<evidence type="ECO:0000256" key="2">
    <source>
        <dbReference type="ARBA" id="ARBA00024764"/>
    </source>
</evidence>
<comment type="similarity">
    <text evidence="1">Belongs to the UPF0122 family.</text>
</comment>
<dbReference type="EMBL" id="CP017813">
    <property type="protein sequence ID" value="APJ38179.1"/>
    <property type="molecule type" value="Genomic_DNA"/>
</dbReference>
<organism evidence="3 4">
    <name type="scientific">Mycoplasmopsis pullorum</name>
    <dbReference type="NCBI Taxonomy" id="48003"/>
    <lineage>
        <taxon>Bacteria</taxon>
        <taxon>Bacillati</taxon>
        <taxon>Mycoplasmatota</taxon>
        <taxon>Mycoplasmoidales</taxon>
        <taxon>Metamycoplasmataceae</taxon>
        <taxon>Mycoplasmopsis</taxon>
    </lineage>
</organism>
<dbReference type="RefSeq" id="WP_073372184.1">
    <property type="nucleotide sequence ID" value="NZ_CP017813.1"/>
</dbReference>
<dbReference type="OrthoDB" id="399219at2"/>
<dbReference type="AlphaFoldDB" id="A0A1L4FRG8"/>
<dbReference type="Pfam" id="PF04297">
    <property type="entry name" value="UPF0122"/>
    <property type="match status" value="1"/>
</dbReference>
<dbReference type="GeneID" id="57134579"/>
<protein>
    <recommendedName>
        <fullName evidence="5">RNA polymerase sigma factor 70 region 4 type 2 domain-containing protein</fullName>
    </recommendedName>
</protein>
<sequence length="74" mass="8859">MKDKKDIETVDYYVNLFEQYHNFLTQNQKQVFQLYFYEDLSYSEIAEVLATSRTAAYDTLKKCLNKLEKIASKM</sequence>
<reference evidence="4" key="1">
    <citation type="submission" date="2016-10" db="EMBL/GenBank/DDBJ databases">
        <authorList>
            <person name="Beylefeld A."/>
            <person name="Abolnik C."/>
        </authorList>
    </citation>
    <scope>NUCLEOTIDE SEQUENCE [LARGE SCALE GENOMIC DNA]</scope>
    <source>
        <strain evidence="4">B359_6</strain>
    </source>
</reference>
<dbReference type="Gene3D" id="1.10.10.10">
    <property type="entry name" value="Winged helix-like DNA-binding domain superfamily/Winged helix DNA-binding domain"/>
    <property type="match status" value="1"/>
</dbReference>
<dbReference type="PANTHER" id="PTHR40083">
    <property type="entry name" value="UPF0122 PROTEIN CBO2450/CLC_2298"/>
    <property type="match status" value="1"/>
</dbReference>
<keyword evidence="4" id="KW-1185">Reference proteome</keyword>
<dbReference type="Proteomes" id="UP000184322">
    <property type="component" value="Chromosome"/>
</dbReference>